<protein>
    <submittedName>
        <fullName evidence="1">Uncharacterized protein</fullName>
    </submittedName>
</protein>
<sequence>MRNHASRWTFVLLTLALAGMLGSEVFAQQSTSERRLNRLRASRLSNRAAESDRAAGEFIDSLFASEAPSDPILPNQNQAKLLNGKPSVAQRTASWRGRLISNPNTEDGSPPYILLDRYGKAKRFVEPSAEIDLDAYLGETVTVRRDTGSTLLASQLDLPRVGLNSGGADEIDSAIQLAQYQESMAPEMDPLYLDNGLDFGSGTGGCTGCGDMICTKPGCGFGSRPIFYARGEYSQWWLEGMNTPPLVVQDTMPDTVSDPDVEFLQPGVSVIYGGDRILEDGRDGFRATLGYWFDDYGNWGIEGDYLDLGEITETFSAGSLDGLVPDTRIGRPFIAVAPLAGVLPVGRAVEEVDTEDLDGNVTVRSRSDFSTAGVRFMNGLCCRESCDVGCGDSVGGCDSCGSGIAGAAGLLPGVRRTDFLWGLRWAEFDEQLRVTEDLQERVTNGDTFLVNDIFDTDNQFTGGEVGFRWQWEQQRWSLDLLSKIAIGSTRQRVRINGSTHVNREVIGTEPSPGGLLALPSNIGVYERDQFSIMPELGAKLGYMLTDRLRISAGYTFLYWSNVVRPGDQVDLLVDPNQVPIFDGADEGFSPAFRFIETGLWAQGLDFGAEYRW</sequence>
<dbReference type="RefSeq" id="WP_145057312.1">
    <property type="nucleotide sequence ID" value="NZ_CP036263.1"/>
</dbReference>
<accession>A0A517MQJ8</accession>
<gene>
    <name evidence="1" type="ORF">HG15A2_04160</name>
</gene>
<dbReference type="EMBL" id="CP036263">
    <property type="protein sequence ID" value="QDS97156.1"/>
    <property type="molecule type" value="Genomic_DNA"/>
</dbReference>
<keyword evidence="2" id="KW-1185">Reference proteome</keyword>
<proteinExistence type="predicted"/>
<evidence type="ECO:0000313" key="2">
    <source>
        <dbReference type="Proteomes" id="UP000319852"/>
    </source>
</evidence>
<organism evidence="1 2">
    <name type="scientific">Adhaeretor mobilis</name>
    <dbReference type="NCBI Taxonomy" id="1930276"/>
    <lineage>
        <taxon>Bacteria</taxon>
        <taxon>Pseudomonadati</taxon>
        <taxon>Planctomycetota</taxon>
        <taxon>Planctomycetia</taxon>
        <taxon>Pirellulales</taxon>
        <taxon>Lacipirellulaceae</taxon>
        <taxon>Adhaeretor</taxon>
    </lineage>
</organism>
<dbReference type="InterPro" id="IPR011446">
    <property type="entry name" value="BBP7"/>
</dbReference>
<dbReference type="Pfam" id="PF07585">
    <property type="entry name" value="BBP7"/>
    <property type="match status" value="1"/>
</dbReference>
<reference evidence="1 2" key="1">
    <citation type="submission" date="2019-02" db="EMBL/GenBank/DDBJ databases">
        <title>Deep-cultivation of Planctomycetes and their phenomic and genomic characterization uncovers novel biology.</title>
        <authorList>
            <person name="Wiegand S."/>
            <person name="Jogler M."/>
            <person name="Boedeker C."/>
            <person name="Pinto D."/>
            <person name="Vollmers J."/>
            <person name="Rivas-Marin E."/>
            <person name="Kohn T."/>
            <person name="Peeters S.H."/>
            <person name="Heuer A."/>
            <person name="Rast P."/>
            <person name="Oberbeckmann S."/>
            <person name="Bunk B."/>
            <person name="Jeske O."/>
            <person name="Meyerdierks A."/>
            <person name="Storesund J.E."/>
            <person name="Kallscheuer N."/>
            <person name="Luecker S."/>
            <person name="Lage O.M."/>
            <person name="Pohl T."/>
            <person name="Merkel B.J."/>
            <person name="Hornburger P."/>
            <person name="Mueller R.-W."/>
            <person name="Bruemmer F."/>
            <person name="Labrenz M."/>
            <person name="Spormann A.M."/>
            <person name="Op den Camp H."/>
            <person name="Overmann J."/>
            <person name="Amann R."/>
            <person name="Jetten M.S.M."/>
            <person name="Mascher T."/>
            <person name="Medema M.H."/>
            <person name="Devos D.P."/>
            <person name="Kaster A.-K."/>
            <person name="Ovreas L."/>
            <person name="Rohde M."/>
            <person name="Galperin M.Y."/>
            <person name="Jogler C."/>
        </authorList>
    </citation>
    <scope>NUCLEOTIDE SEQUENCE [LARGE SCALE GENOMIC DNA]</scope>
    <source>
        <strain evidence="1 2">HG15A2</strain>
    </source>
</reference>
<dbReference type="KEGG" id="amob:HG15A2_04160"/>
<name>A0A517MQJ8_9BACT</name>
<dbReference type="OrthoDB" id="8212403at2"/>
<dbReference type="AlphaFoldDB" id="A0A517MQJ8"/>
<dbReference type="Proteomes" id="UP000319852">
    <property type="component" value="Chromosome"/>
</dbReference>
<evidence type="ECO:0000313" key="1">
    <source>
        <dbReference type="EMBL" id="QDS97156.1"/>
    </source>
</evidence>